<sequence length="104" mass="12246">MGMQKVCGLGQLRVLGKQLKSYQLPQRKNEEKKRTNRKTYKTMKNEVRTVVTAAKMTTLEPLYEELENRGGEKKARERRTRDLDQLRCIKDKDGKVLVEEKHIK</sequence>
<protein>
    <submittedName>
        <fullName evidence="2">Uncharacterized protein</fullName>
    </submittedName>
</protein>
<keyword evidence="3" id="KW-1185">Reference proteome</keyword>
<dbReference type="Proteomes" id="UP000824120">
    <property type="component" value="Chromosome 2"/>
</dbReference>
<comment type="caution">
    <text evidence="2">The sequence shown here is derived from an EMBL/GenBank/DDBJ whole genome shotgun (WGS) entry which is preliminary data.</text>
</comment>
<evidence type="ECO:0000256" key="1">
    <source>
        <dbReference type="SAM" id="MobiDB-lite"/>
    </source>
</evidence>
<accession>A0A9J6AKX4</accession>
<evidence type="ECO:0000313" key="2">
    <source>
        <dbReference type="EMBL" id="KAG5624663.1"/>
    </source>
</evidence>
<dbReference type="EMBL" id="JACXVP010000002">
    <property type="protein sequence ID" value="KAG5624663.1"/>
    <property type="molecule type" value="Genomic_DNA"/>
</dbReference>
<gene>
    <name evidence="2" type="ORF">H5410_009881</name>
</gene>
<proteinExistence type="predicted"/>
<feature type="region of interest" description="Disordered" evidence="1">
    <location>
        <begin position="23"/>
        <end position="44"/>
    </location>
</feature>
<organism evidence="2 3">
    <name type="scientific">Solanum commersonii</name>
    <name type="common">Commerson's wild potato</name>
    <name type="synonym">Commerson's nightshade</name>
    <dbReference type="NCBI Taxonomy" id="4109"/>
    <lineage>
        <taxon>Eukaryota</taxon>
        <taxon>Viridiplantae</taxon>
        <taxon>Streptophyta</taxon>
        <taxon>Embryophyta</taxon>
        <taxon>Tracheophyta</taxon>
        <taxon>Spermatophyta</taxon>
        <taxon>Magnoliopsida</taxon>
        <taxon>eudicotyledons</taxon>
        <taxon>Gunneridae</taxon>
        <taxon>Pentapetalae</taxon>
        <taxon>asterids</taxon>
        <taxon>lamiids</taxon>
        <taxon>Solanales</taxon>
        <taxon>Solanaceae</taxon>
        <taxon>Solanoideae</taxon>
        <taxon>Solaneae</taxon>
        <taxon>Solanum</taxon>
    </lineage>
</organism>
<dbReference type="OrthoDB" id="681201at2759"/>
<evidence type="ECO:0000313" key="3">
    <source>
        <dbReference type="Proteomes" id="UP000824120"/>
    </source>
</evidence>
<name>A0A9J6AKX4_SOLCO</name>
<dbReference type="AlphaFoldDB" id="A0A9J6AKX4"/>
<reference evidence="2 3" key="1">
    <citation type="submission" date="2020-09" db="EMBL/GenBank/DDBJ databases">
        <title>De no assembly of potato wild relative species, Solanum commersonii.</title>
        <authorList>
            <person name="Cho K."/>
        </authorList>
    </citation>
    <scope>NUCLEOTIDE SEQUENCE [LARGE SCALE GENOMIC DNA]</scope>
    <source>
        <strain evidence="2">LZ3.2</strain>
        <tissue evidence="2">Leaf</tissue>
    </source>
</reference>